<accession>A0AAD4EPB9</accession>
<dbReference type="AlphaFoldDB" id="A0AAD4EPB9"/>
<reference evidence="1" key="1">
    <citation type="submission" date="2023-02" db="EMBL/GenBank/DDBJ databases">
        <authorList>
            <person name="Palmer J.M."/>
        </authorList>
    </citation>
    <scope>NUCLEOTIDE SEQUENCE</scope>
    <source>
        <strain evidence="1">FW57</strain>
    </source>
</reference>
<protein>
    <submittedName>
        <fullName evidence="1">Uncharacterized protein</fullName>
    </submittedName>
</protein>
<organism evidence="1 2">
    <name type="scientific">Staphylotrichum longicolle</name>
    <dbReference type="NCBI Taxonomy" id="669026"/>
    <lineage>
        <taxon>Eukaryota</taxon>
        <taxon>Fungi</taxon>
        <taxon>Dikarya</taxon>
        <taxon>Ascomycota</taxon>
        <taxon>Pezizomycotina</taxon>
        <taxon>Sordariomycetes</taxon>
        <taxon>Sordariomycetidae</taxon>
        <taxon>Sordariales</taxon>
        <taxon>Chaetomiaceae</taxon>
        <taxon>Staphylotrichum</taxon>
    </lineage>
</organism>
<gene>
    <name evidence="1" type="ORF">NEMBOFW57_009366</name>
</gene>
<comment type="caution">
    <text evidence="1">The sequence shown here is derived from an EMBL/GenBank/DDBJ whole genome shotgun (WGS) entry which is preliminary data.</text>
</comment>
<name>A0AAD4EPB9_9PEZI</name>
<sequence>MDETVMIDDHELVQKAKVLATRDERGLVVQALLEFEEDTKPAHDEFTMWSALALPLLVLISRPTNESQTETDCDLFINLARRHLGCLLKHAPRSPETGAISSSLSELNVSALSIFTVVPFLGWSSLCLYEHQTLPEAVVALRAYMTELRTSGPLLLDTVCAHCSSTNNSPAASHPRCACVRRPTALGNALAVAGILRLLGVLLLVSRDPTNNETEMGWDDWSIADSVRFEANRLLADILPILHHSPRACASVDQETNLIRAVLDDKTSPPDVGATALLVADVYHLAMLCPEAVSDDHLAWAAEHYDAVTRWVDDEPDGEIRRRAGEPSCMTYCCILMMMGARRKFGLLEVK</sequence>
<evidence type="ECO:0000313" key="2">
    <source>
        <dbReference type="Proteomes" id="UP001197093"/>
    </source>
</evidence>
<dbReference type="Proteomes" id="UP001197093">
    <property type="component" value="Unassembled WGS sequence"/>
</dbReference>
<proteinExistence type="predicted"/>
<keyword evidence="2" id="KW-1185">Reference proteome</keyword>
<evidence type="ECO:0000313" key="1">
    <source>
        <dbReference type="EMBL" id="KAG7284755.1"/>
    </source>
</evidence>
<dbReference type="EMBL" id="JAHCVI010000005">
    <property type="protein sequence ID" value="KAG7284755.1"/>
    <property type="molecule type" value="Genomic_DNA"/>
</dbReference>